<dbReference type="InParanoid" id="N1J8E7"/>
<keyword evidence="3" id="KW-1185">Reference proteome</keyword>
<evidence type="ECO:0000256" key="1">
    <source>
        <dbReference type="SAM" id="SignalP"/>
    </source>
</evidence>
<evidence type="ECO:0000313" key="3">
    <source>
        <dbReference type="Proteomes" id="UP000015441"/>
    </source>
</evidence>
<protein>
    <submittedName>
        <fullName evidence="2">Putative candidate secreted effector protein</fullName>
    </submittedName>
</protein>
<sequence length="160" mass="18140">MRFSSIAIIFQSASIFVTTLAGGKIAHIPESRKSFQCERRLILGSSYERTLFEVLGQIRFKEILPIDKSIIYNLVDQADDSTNVFYEDETPDAFFFHKLEKPVDAIKDGVYVYDTNHILVIDNHGRTCGIVMRTVVRHRSINRSDVPDSGASFMLCTITS</sequence>
<dbReference type="HOGENOM" id="CLU_127756_0_0_1"/>
<dbReference type="AlphaFoldDB" id="N1J8E7"/>
<feature type="signal peptide" evidence="1">
    <location>
        <begin position="1"/>
        <end position="21"/>
    </location>
</feature>
<dbReference type="Proteomes" id="UP000015441">
    <property type="component" value="Unassembled WGS sequence"/>
</dbReference>
<organism evidence="2 3">
    <name type="scientific">Blumeria graminis f. sp. hordei (strain DH14)</name>
    <name type="common">Barley powdery mildew</name>
    <name type="synonym">Oidium monilioides f. sp. hordei</name>
    <dbReference type="NCBI Taxonomy" id="546991"/>
    <lineage>
        <taxon>Eukaryota</taxon>
        <taxon>Fungi</taxon>
        <taxon>Dikarya</taxon>
        <taxon>Ascomycota</taxon>
        <taxon>Pezizomycotina</taxon>
        <taxon>Leotiomycetes</taxon>
        <taxon>Erysiphales</taxon>
        <taxon>Erysiphaceae</taxon>
        <taxon>Blumeria</taxon>
        <taxon>Blumeria hordei</taxon>
    </lineage>
</organism>
<proteinExistence type="predicted"/>
<dbReference type="EMBL" id="CAUH01002471">
    <property type="protein sequence ID" value="CCU76396.1"/>
    <property type="molecule type" value="Genomic_DNA"/>
</dbReference>
<gene>
    <name evidence="2" type="ORF">BGHDH14_bgh04266</name>
</gene>
<accession>N1J8E7</accession>
<keyword evidence="1" id="KW-0732">Signal</keyword>
<evidence type="ECO:0000313" key="2">
    <source>
        <dbReference type="EMBL" id="CCU76396.1"/>
    </source>
</evidence>
<name>N1J8E7_BLUG1</name>
<feature type="chain" id="PRO_5004107527" evidence="1">
    <location>
        <begin position="22"/>
        <end position="160"/>
    </location>
</feature>
<reference evidence="2 3" key="1">
    <citation type="journal article" date="2010" name="Science">
        <title>Genome expansion and gene loss in powdery mildew fungi reveal tradeoffs in extreme parasitism.</title>
        <authorList>
            <person name="Spanu P.D."/>
            <person name="Abbott J.C."/>
            <person name="Amselem J."/>
            <person name="Burgis T.A."/>
            <person name="Soanes D.M."/>
            <person name="Stueber K."/>
            <person name="Ver Loren van Themaat E."/>
            <person name="Brown J.K.M."/>
            <person name="Butcher S.A."/>
            <person name="Gurr S.J."/>
            <person name="Lebrun M.-H."/>
            <person name="Ridout C.J."/>
            <person name="Schulze-Lefert P."/>
            <person name="Talbot N.J."/>
            <person name="Ahmadinejad N."/>
            <person name="Ametz C."/>
            <person name="Barton G.R."/>
            <person name="Benjdia M."/>
            <person name="Bidzinski P."/>
            <person name="Bindschedler L.V."/>
            <person name="Both M."/>
            <person name="Brewer M.T."/>
            <person name="Cadle-Davidson L."/>
            <person name="Cadle-Davidson M.M."/>
            <person name="Collemare J."/>
            <person name="Cramer R."/>
            <person name="Frenkel O."/>
            <person name="Godfrey D."/>
            <person name="Harriman J."/>
            <person name="Hoede C."/>
            <person name="King B.C."/>
            <person name="Klages S."/>
            <person name="Kleemann J."/>
            <person name="Knoll D."/>
            <person name="Koti P.S."/>
            <person name="Kreplak J."/>
            <person name="Lopez-Ruiz F.J."/>
            <person name="Lu X."/>
            <person name="Maekawa T."/>
            <person name="Mahanil S."/>
            <person name="Micali C."/>
            <person name="Milgroom M.G."/>
            <person name="Montana G."/>
            <person name="Noir S."/>
            <person name="O'Connell R.J."/>
            <person name="Oberhaensli S."/>
            <person name="Parlange F."/>
            <person name="Pedersen C."/>
            <person name="Quesneville H."/>
            <person name="Reinhardt R."/>
            <person name="Rott M."/>
            <person name="Sacristan S."/>
            <person name="Schmidt S.M."/>
            <person name="Schoen M."/>
            <person name="Skamnioti P."/>
            <person name="Sommer H."/>
            <person name="Stephens A."/>
            <person name="Takahara H."/>
            <person name="Thordal-Christensen H."/>
            <person name="Vigouroux M."/>
            <person name="Wessling R."/>
            <person name="Wicker T."/>
            <person name="Panstruga R."/>
        </authorList>
    </citation>
    <scope>NUCLEOTIDE SEQUENCE [LARGE SCALE GENOMIC DNA]</scope>
    <source>
        <strain evidence="2">DH14</strain>
    </source>
</reference>
<comment type="caution">
    <text evidence="2">The sequence shown here is derived from an EMBL/GenBank/DDBJ whole genome shotgun (WGS) entry which is preliminary data.</text>
</comment>